<dbReference type="PANTHER" id="PTHR10237">
    <property type="entry name" value="DEFORMED EPIDERMAL AUTOREGULATORY FACTOR 1 HOMOLOG SUPPRESSIN"/>
    <property type="match status" value="1"/>
</dbReference>
<keyword evidence="1" id="KW-0805">Transcription regulation</keyword>
<evidence type="ECO:0000313" key="5">
    <source>
        <dbReference type="EMBL" id="KAK9902859.1"/>
    </source>
</evidence>
<evidence type="ECO:0000256" key="2">
    <source>
        <dbReference type="ARBA" id="ARBA00023163"/>
    </source>
</evidence>
<evidence type="ECO:0000313" key="6">
    <source>
        <dbReference type="Proteomes" id="UP001491310"/>
    </source>
</evidence>
<feature type="compositionally biased region" description="Basic and acidic residues" evidence="4">
    <location>
        <begin position="935"/>
        <end position="944"/>
    </location>
</feature>
<keyword evidence="2" id="KW-0804">Transcription</keyword>
<organism evidence="5 6">
    <name type="scientific">Coccomyxa subellipsoidea</name>
    <dbReference type="NCBI Taxonomy" id="248742"/>
    <lineage>
        <taxon>Eukaryota</taxon>
        <taxon>Viridiplantae</taxon>
        <taxon>Chlorophyta</taxon>
        <taxon>core chlorophytes</taxon>
        <taxon>Trebouxiophyceae</taxon>
        <taxon>Trebouxiophyceae incertae sedis</taxon>
        <taxon>Coccomyxaceae</taxon>
        <taxon>Coccomyxa</taxon>
    </lineage>
</organism>
<feature type="compositionally biased region" description="Basic and acidic residues" evidence="4">
    <location>
        <begin position="979"/>
        <end position="989"/>
    </location>
</feature>
<evidence type="ECO:0000256" key="3">
    <source>
        <dbReference type="ARBA" id="ARBA00023242"/>
    </source>
</evidence>
<sequence>MFYPIGNTKVTSTFHATPEDHFEALFLGSLLLLLADDIDPGCKEDMHFLWAVWYCLDLSPMQNTRLMQYLERLLAKDDGHRLDMSFGSGEEAVRGVWRGWIRLAAGAARSPTAIWRERQNWIVKHVAGKPNSGVSDFQGAVESLAASTLVHLKPFMTSERLGVEAYSSELKACLTSGSLHLGETAGQRKDWVTNPTLLHPDSGAWEVHYHASPYPSFTPFAQEEVLGSNRSDPHNLARVCMRKFTELVAGFQACAKRVKITVRLWQMDCMVCCDSGLPEDQLFDAIDTSNLADNVELLNLLLMAGPRLKKTPFSRLFAHTMIWQGSLRSYLHSCLGVPPEMMPALFGLRLTTDLTLGHAPYQLHQPLEWAPALECASVGNVSRWGVMRGANVLIALTPLSLALAVVSAATRVAGIIDVKRDWRANADALFRMLAVPACMRMEWEAWMCWLLHDRVAAAPNQALGQGPDVYVYRCNLQMMAMYTGALGAPMLRVVLMDNIDMMQSILSGSASMDATFLGEKNQHLNSVCFDTATHEVAFLLQGCSPPSQMTMILVNMCQQLPLSAAVALNELTPRQFHGVPPLCARAPLAVMLFTSVPYPQLALKCVVEHASHYLATMHFDPEAKADGLTVEATREYSDYCAPPGSHGATISIPGLLDVVKLRLAWRVALANYKMQRSRKRALLMCTLPKGRFLWPGDLECLPKLAPHGLSEVPSMQVLTCAIAFMFDDIESAVKKVDEGLESSPWDKVPPKDPTEAALHEVRETIQIMFVMAYKKQVQNHVLEIPGDTSNNKIQVIVHKKIRILPDGRPLLQISYVDELEVLNSKPSMDSVQQSLERFQRAHKRFVAPGLCHNRLKCTEHELTAFRDMLRRNSARTIPSKAQSEVLGLPNSEWRASFVVPLYFQRHDTKGGNIIQADANKPTIAAALNSLGLKDLQKPSAESKSDSSTGDLPNGAAKRPKKPEPKEDRKSFSRNSSGQWKRDFEKKGERMPPVTLQLVEETKQMANEDFNNGNYSLAGGNYRFAMLMLGHLGKPEESRHREMLKSLHLKMAAINLKYAEGAAAVTNTAVVTRGGLDDTGFLEEVVVHCNHALEIEPTNAKALYRQAQAMVRLGLDAIAEERLEKAMMYEKAEPAMQALLKGIRSRLSLSNFERI</sequence>
<accession>A0ABR2YDB3</accession>
<comment type="caution">
    <text evidence="5">The sequence shown here is derived from an EMBL/GenBank/DDBJ whole genome shotgun (WGS) entry which is preliminary data.</text>
</comment>
<feature type="region of interest" description="Disordered" evidence="4">
    <location>
        <begin position="935"/>
        <end position="991"/>
    </location>
</feature>
<dbReference type="EMBL" id="JALJOT010000015">
    <property type="protein sequence ID" value="KAK9902859.1"/>
    <property type="molecule type" value="Genomic_DNA"/>
</dbReference>
<dbReference type="Gene3D" id="1.25.40.10">
    <property type="entry name" value="Tetratricopeptide repeat domain"/>
    <property type="match status" value="1"/>
</dbReference>
<dbReference type="InterPro" id="IPR024119">
    <property type="entry name" value="TF_DEAF-1"/>
</dbReference>
<keyword evidence="6" id="KW-1185">Reference proteome</keyword>
<evidence type="ECO:0000256" key="4">
    <source>
        <dbReference type="SAM" id="MobiDB-lite"/>
    </source>
</evidence>
<dbReference type="PANTHER" id="PTHR10237:SF1">
    <property type="entry name" value="DEFORMED EPIDERMAL AUTOREGULATORY FACTOR 1 HOMOLOG"/>
    <property type="match status" value="1"/>
</dbReference>
<feature type="compositionally biased region" description="Basic and acidic residues" evidence="4">
    <location>
        <begin position="961"/>
        <end position="970"/>
    </location>
</feature>
<proteinExistence type="predicted"/>
<dbReference type="InterPro" id="IPR011990">
    <property type="entry name" value="TPR-like_helical_dom_sf"/>
</dbReference>
<evidence type="ECO:0008006" key="7">
    <source>
        <dbReference type="Google" id="ProtNLM"/>
    </source>
</evidence>
<keyword evidence="3" id="KW-0539">Nucleus</keyword>
<dbReference type="Proteomes" id="UP001491310">
    <property type="component" value="Unassembled WGS sequence"/>
</dbReference>
<protein>
    <recommendedName>
        <fullName evidence="7">DUF4470 domain-containing protein</fullName>
    </recommendedName>
</protein>
<name>A0ABR2YDB3_9CHLO</name>
<evidence type="ECO:0000256" key="1">
    <source>
        <dbReference type="ARBA" id="ARBA00023015"/>
    </source>
</evidence>
<dbReference type="SUPFAM" id="SSF48452">
    <property type="entry name" value="TPR-like"/>
    <property type="match status" value="1"/>
</dbReference>
<gene>
    <name evidence="5" type="ORF">WJX75_008781</name>
</gene>
<reference evidence="5 6" key="1">
    <citation type="journal article" date="2024" name="Nat. Commun.">
        <title>Phylogenomics reveals the evolutionary origins of lichenization in chlorophyte algae.</title>
        <authorList>
            <person name="Puginier C."/>
            <person name="Libourel C."/>
            <person name="Otte J."/>
            <person name="Skaloud P."/>
            <person name="Haon M."/>
            <person name="Grisel S."/>
            <person name="Petersen M."/>
            <person name="Berrin J.G."/>
            <person name="Delaux P.M."/>
            <person name="Dal Grande F."/>
            <person name="Keller J."/>
        </authorList>
    </citation>
    <scope>NUCLEOTIDE SEQUENCE [LARGE SCALE GENOMIC DNA]</scope>
    <source>
        <strain evidence="5 6">SAG 216-7</strain>
    </source>
</reference>